<dbReference type="GeneID" id="39584956"/>
<evidence type="ECO:0000313" key="1">
    <source>
        <dbReference type="EMBL" id="RSH87895.1"/>
    </source>
</evidence>
<dbReference type="SUPFAM" id="SSF49785">
    <property type="entry name" value="Galactose-binding domain-like"/>
    <property type="match status" value="1"/>
</dbReference>
<name>A0A427YA54_9TREE</name>
<dbReference type="OrthoDB" id="10052260at2759"/>
<sequence>MSAIPAGTKVAVSATAPGTSRRALLLDDESAWTAPATPATITLRFPQPVSATKLGLTFQGGFVASTVTLEGVVPGGEDGGREVDLGKVYPEDVSRRQVFDVSVDNVVELRLELAASSDHHGRVTLYHVELLA</sequence>
<reference evidence="1 2" key="1">
    <citation type="submission" date="2018-11" db="EMBL/GenBank/DDBJ databases">
        <title>Genome sequence of Apiotrichum porosum DSM 27194.</title>
        <authorList>
            <person name="Aliyu H."/>
            <person name="Gorte O."/>
            <person name="Ochsenreither K."/>
        </authorList>
    </citation>
    <scope>NUCLEOTIDE SEQUENCE [LARGE SCALE GENOMIC DNA]</scope>
    <source>
        <strain evidence="1 2">DSM 27194</strain>
    </source>
</reference>
<dbReference type="Proteomes" id="UP000279236">
    <property type="component" value="Unassembled WGS sequence"/>
</dbReference>
<evidence type="ECO:0000313" key="2">
    <source>
        <dbReference type="Proteomes" id="UP000279236"/>
    </source>
</evidence>
<protein>
    <submittedName>
        <fullName evidence="1">Uncharacterized protein</fullName>
    </submittedName>
</protein>
<dbReference type="AlphaFoldDB" id="A0A427YA54"/>
<proteinExistence type="predicted"/>
<gene>
    <name evidence="1" type="ORF">EHS24_000413</name>
</gene>
<comment type="caution">
    <text evidence="1">The sequence shown here is derived from an EMBL/GenBank/DDBJ whole genome shotgun (WGS) entry which is preliminary data.</text>
</comment>
<dbReference type="RefSeq" id="XP_028480103.1">
    <property type="nucleotide sequence ID" value="XM_028616246.1"/>
</dbReference>
<accession>A0A427YA54</accession>
<dbReference type="InterPro" id="IPR008979">
    <property type="entry name" value="Galactose-bd-like_sf"/>
</dbReference>
<dbReference type="STRING" id="105984.A0A427YA54"/>
<organism evidence="1 2">
    <name type="scientific">Apiotrichum porosum</name>
    <dbReference type="NCBI Taxonomy" id="105984"/>
    <lineage>
        <taxon>Eukaryota</taxon>
        <taxon>Fungi</taxon>
        <taxon>Dikarya</taxon>
        <taxon>Basidiomycota</taxon>
        <taxon>Agaricomycotina</taxon>
        <taxon>Tremellomycetes</taxon>
        <taxon>Trichosporonales</taxon>
        <taxon>Trichosporonaceae</taxon>
        <taxon>Apiotrichum</taxon>
    </lineage>
</organism>
<keyword evidence="2" id="KW-1185">Reference proteome</keyword>
<dbReference type="EMBL" id="RSCE01000001">
    <property type="protein sequence ID" value="RSH87895.1"/>
    <property type="molecule type" value="Genomic_DNA"/>
</dbReference>